<evidence type="ECO:0000313" key="3">
    <source>
        <dbReference type="EMBL" id="KGX83842.1"/>
    </source>
</evidence>
<dbReference type="PANTHER" id="PTHR39160">
    <property type="entry name" value="CELL WALL-BINDING PROTEIN YOCH"/>
    <property type="match status" value="1"/>
</dbReference>
<feature type="domain" description="G5" evidence="2">
    <location>
        <begin position="196"/>
        <end position="276"/>
    </location>
</feature>
<dbReference type="GO" id="GO:0004553">
    <property type="term" value="F:hydrolase activity, hydrolyzing O-glycosyl compounds"/>
    <property type="evidence" value="ECO:0007669"/>
    <property type="project" value="InterPro"/>
</dbReference>
<dbReference type="eggNOG" id="COG3583">
    <property type="taxonomic scope" value="Bacteria"/>
</dbReference>
<dbReference type="Pfam" id="PF06725">
    <property type="entry name" value="3D"/>
    <property type="match status" value="1"/>
</dbReference>
<dbReference type="InterPro" id="IPR010611">
    <property type="entry name" value="3D_dom"/>
</dbReference>
<reference evidence="3 4" key="1">
    <citation type="submission" date="2013-08" db="EMBL/GenBank/DDBJ databases">
        <authorList>
            <person name="Huang J."/>
            <person name="Wang G."/>
        </authorList>
    </citation>
    <scope>NUCLEOTIDE SEQUENCE [LARGE SCALE GENOMIC DNA]</scope>
    <source>
        <strain evidence="3 4">BH030004</strain>
    </source>
</reference>
<organism evidence="3 4">
    <name type="scientific">Pontibacillus marinus BH030004 = DSM 16465</name>
    <dbReference type="NCBI Taxonomy" id="1385511"/>
    <lineage>
        <taxon>Bacteria</taxon>
        <taxon>Bacillati</taxon>
        <taxon>Bacillota</taxon>
        <taxon>Bacilli</taxon>
        <taxon>Bacillales</taxon>
        <taxon>Bacillaceae</taxon>
        <taxon>Pontibacillus</taxon>
    </lineage>
</organism>
<accession>A0A0A5HJM9</accession>
<dbReference type="SMART" id="SM01208">
    <property type="entry name" value="G5"/>
    <property type="match status" value="1"/>
</dbReference>
<dbReference type="CDD" id="cd22786">
    <property type="entry name" value="DPBB_YuiC-like"/>
    <property type="match status" value="1"/>
</dbReference>
<dbReference type="PROSITE" id="PS51109">
    <property type="entry name" value="G5"/>
    <property type="match status" value="1"/>
</dbReference>
<evidence type="ECO:0000259" key="2">
    <source>
        <dbReference type="PROSITE" id="PS51109"/>
    </source>
</evidence>
<dbReference type="InterPro" id="IPR011098">
    <property type="entry name" value="G5_dom"/>
</dbReference>
<dbReference type="Gene3D" id="2.20.230.10">
    <property type="entry name" value="Resuscitation-promoting factor rpfb"/>
    <property type="match status" value="1"/>
</dbReference>
<evidence type="ECO:0000256" key="1">
    <source>
        <dbReference type="ARBA" id="ARBA00022729"/>
    </source>
</evidence>
<dbReference type="InterPro" id="IPR036908">
    <property type="entry name" value="RlpA-like_sf"/>
</dbReference>
<keyword evidence="1" id="KW-0732">Signal</keyword>
<dbReference type="InterPro" id="IPR007137">
    <property type="entry name" value="DUF348"/>
</dbReference>
<dbReference type="InterPro" id="IPR051933">
    <property type="entry name" value="Resuscitation_pf_RpfB"/>
</dbReference>
<evidence type="ECO:0000313" key="4">
    <source>
        <dbReference type="Proteomes" id="UP000030403"/>
    </source>
</evidence>
<dbReference type="Proteomes" id="UP000030403">
    <property type="component" value="Unassembled WGS sequence"/>
</dbReference>
<sequence length="386" mass="42881">MKRLVVLIASAIVFFALLGSLTYEATKAEVKVQTEKETKSVRTHADTVGELLESLKINVQTHDKLSHQLEDPITTGMKIDYQSAKPVTVTIDDQEKQYYTTAKTVKQFIDDKEIKISERDKVSHKDKASIEAGMNIEVQKAFQVALNDGGEEKKVWTTANTVEEFLKQQEISLGELDKLKRDKKAKLSKEQASVTITRIEKVTDVVEEQVDYAVVTRKDSSMPKGNKKVVQNGEEGKVVKHYEVTLKNGEEVDRKLVKEETAKESKQKIVAVGTKVIQQNVSRNNNDSVQKTLYMEATAYTAFCDGCSGITRTGINLRANPNRKVIAVDPSVIPLGSRVWVEGYGYAIAGDTGSAIQGNRIDLFVPSRADALSFGRRKVQVKVLGD</sequence>
<dbReference type="GO" id="GO:0019867">
    <property type="term" value="C:outer membrane"/>
    <property type="evidence" value="ECO:0007669"/>
    <property type="project" value="InterPro"/>
</dbReference>
<proteinExistence type="predicted"/>
<gene>
    <name evidence="3" type="ORF">N783_20875</name>
</gene>
<dbReference type="AlphaFoldDB" id="A0A0A5HJM9"/>
<dbReference type="eggNOG" id="COG3584">
    <property type="taxonomic scope" value="Bacteria"/>
</dbReference>
<keyword evidence="4" id="KW-1185">Reference proteome</keyword>
<name>A0A0A5HJM9_9BACI</name>
<protein>
    <recommendedName>
        <fullName evidence="2">G5 domain-containing protein</fullName>
    </recommendedName>
</protein>
<dbReference type="EMBL" id="AVPF01000079">
    <property type="protein sequence ID" value="KGX83842.1"/>
    <property type="molecule type" value="Genomic_DNA"/>
</dbReference>
<dbReference type="SUPFAM" id="SSF50685">
    <property type="entry name" value="Barwin-like endoglucanases"/>
    <property type="match status" value="1"/>
</dbReference>
<dbReference type="GO" id="GO:0009254">
    <property type="term" value="P:peptidoglycan turnover"/>
    <property type="evidence" value="ECO:0007669"/>
    <property type="project" value="InterPro"/>
</dbReference>
<dbReference type="OrthoDB" id="9798935at2"/>
<dbReference type="Gene3D" id="2.40.40.10">
    <property type="entry name" value="RlpA-like domain"/>
    <property type="match status" value="1"/>
</dbReference>
<dbReference type="STRING" id="1385511.GCA_000425225_03578"/>
<dbReference type="Pfam" id="PF03990">
    <property type="entry name" value="DUF348"/>
    <property type="match status" value="3"/>
</dbReference>
<dbReference type="Pfam" id="PF07501">
    <property type="entry name" value="G5"/>
    <property type="match status" value="1"/>
</dbReference>
<comment type="caution">
    <text evidence="3">The sequence shown here is derived from an EMBL/GenBank/DDBJ whole genome shotgun (WGS) entry which is preliminary data.</text>
</comment>
<dbReference type="RefSeq" id="WP_027447148.1">
    <property type="nucleotide sequence ID" value="NZ_AULJ01000049.1"/>
</dbReference>
<dbReference type="PANTHER" id="PTHR39160:SF4">
    <property type="entry name" value="RESUSCITATION-PROMOTING FACTOR RPFB"/>
    <property type="match status" value="1"/>
</dbReference>